<gene>
    <name evidence="2" type="ordered locus">AciX8_4573</name>
</gene>
<keyword evidence="3" id="KW-1185">Reference proteome</keyword>
<name>G8NVU1_GRAMM</name>
<feature type="domain" description="DUF4397" evidence="1">
    <location>
        <begin position="41"/>
        <end position="155"/>
    </location>
</feature>
<protein>
    <submittedName>
        <fullName evidence="2">Putative lipoprotein</fullName>
    </submittedName>
</protein>
<dbReference type="Pfam" id="PF14344">
    <property type="entry name" value="DUF4397"/>
    <property type="match status" value="2"/>
</dbReference>
<feature type="domain" description="DUF4397" evidence="1">
    <location>
        <begin position="166"/>
        <end position="243"/>
    </location>
</feature>
<evidence type="ECO:0000259" key="1">
    <source>
        <dbReference type="Pfam" id="PF14344"/>
    </source>
</evidence>
<dbReference type="OrthoDB" id="9783299at2"/>
<dbReference type="EMBL" id="CP003130">
    <property type="protein sequence ID" value="AEU38844.1"/>
    <property type="molecule type" value="Genomic_DNA"/>
</dbReference>
<evidence type="ECO:0000313" key="2">
    <source>
        <dbReference type="EMBL" id="AEU38844.1"/>
    </source>
</evidence>
<dbReference type="Proteomes" id="UP000007113">
    <property type="component" value="Chromosome"/>
</dbReference>
<proteinExistence type="predicted"/>
<dbReference type="RefSeq" id="WP_014267715.1">
    <property type="nucleotide sequence ID" value="NC_016631.1"/>
</dbReference>
<dbReference type="STRING" id="682795.AciX8_4573"/>
<dbReference type="HOGENOM" id="CLU_1049428_0_0_0"/>
<organism evidence="2 3">
    <name type="scientific">Granulicella mallensis (strain ATCC BAA-1857 / DSM 23137 / MP5ACTX8)</name>
    <dbReference type="NCBI Taxonomy" id="682795"/>
    <lineage>
        <taxon>Bacteria</taxon>
        <taxon>Pseudomonadati</taxon>
        <taxon>Acidobacteriota</taxon>
        <taxon>Terriglobia</taxon>
        <taxon>Terriglobales</taxon>
        <taxon>Acidobacteriaceae</taxon>
        <taxon>Granulicella</taxon>
    </lineage>
</organism>
<dbReference type="InterPro" id="IPR025510">
    <property type="entry name" value="DUF4397"/>
</dbReference>
<evidence type="ECO:0000313" key="3">
    <source>
        <dbReference type="Proteomes" id="UP000007113"/>
    </source>
</evidence>
<sequence length="246" mass="25363">MATTSPHPGRPVPRRSALVLLLAGLGLSGCQSIDINATHAAQVRVIVATPDSPAQDFYQNSSGLAYNLGFGTVTSYVPLPAGAYTLSSAKANTNQTLVSAKATFGSTRQYTVIVGNSLANMQETVLQDQSQPAPAGEVSLRFVQQATHVGPVDVYLIPSGGKLAATSPVATNIDFNSNSGYINVPAGTYAIAVLPAGTTPVPTTVTLHTSTQVTYTSGSARTIVFIDQPVATAPGVQAVVADDYDQ</sequence>
<keyword evidence="2" id="KW-0449">Lipoprotein</keyword>
<dbReference type="KEGG" id="gma:AciX8_4573"/>
<reference evidence="2 3" key="1">
    <citation type="submission" date="2011-11" db="EMBL/GenBank/DDBJ databases">
        <title>Complete sequence of Granulicella mallensis MP5ACTX8.</title>
        <authorList>
            <consortium name="US DOE Joint Genome Institute"/>
            <person name="Lucas S."/>
            <person name="Copeland A."/>
            <person name="Lapidus A."/>
            <person name="Cheng J.-F."/>
            <person name="Goodwin L."/>
            <person name="Pitluck S."/>
            <person name="Peters L."/>
            <person name="Lu M."/>
            <person name="Detter J.C."/>
            <person name="Han C."/>
            <person name="Tapia R."/>
            <person name="Land M."/>
            <person name="Hauser L."/>
            <person name="Kyrpides N."/>
            <person name="Ivanova N."/>
            <person name="Mikhailova N."/>
            <person name="Pagani I."/>
            <person name="Rawat S."/>
            <person name="Mannisto M."/>
            <person name="Haggblom M."/>
            <person name="Woyke T."/>
        </authorList>
    </citation>
    <scope>NUCLEOTIDE SEQUENCE [LARGE SCALE GENOMIC DNA]</scope>
    <source>
        <strain evidence="3">ATCC BAA-1857 / DSM 23137 / MP5ACTX8</strain>
    </source>
</reference>
<dbReference type="eggNOG" id="ENOG5032BTF">
    <property type="taxonomic scope" value="Bacteria"/>
</dbReference>
<dbReference type="AlphaFoldDB" id="G8NVU1"/>
<accession>G8NVU1</accession>